<keyword evidence="1 12" id="KW-0240">DNA-directed RNA polymerase</keyword>
<dbReference type="NCBIfam" id="TIGR01391">
    <property type="entry name" value="dnaG"/>
    <property type="match status" value="1"/>
</dbReference>
<protein>
    <recommendedName>
        <fullName evidence="12 13">DNA primase</fullName>
        <ecNumber evidence="12">2.7.7.101</ecNumber>
    </recommendedName>
</protein>
<dbReference type="GO" id="GO:0000428">
    <property type="term" value="C:DNA-directed RNA polymerase complex"/>
    <property type="evidence" value="ECO:0007669"/>
    <property type="project" value="UniProtKB-KW"/>
</dbReference>
<dbReference type="InterPro" id="IPR006171">
    <property type="entry name" value="TOPRIM_dom"/>
</dbReference>
<evidence type="ECO:0000313" key="15">
    <source>
        <dbReference type="EMBL" id="MBC2600705.1"/>
    </source>
</evidence>
<dbReference type="Gene3D" id="3.40.1360.10">
    <property type="match status" value="1"/>
</dbReference>
<evidence type="ECO:0000256" key="2">
    <source>
        <dbReference type="ARBA" id="ARBA00022515"/>
    </source>
</evidence>
<dbReference type="InterPro" id="IPR034151">
    <property type="entry name" value="TOPRIM_DnaG_bac"/>
</dbReference>
<dbReference type="PANTHER" id="PTHR30313">
    <property type="entry name" value="DNA PRIMASE"/>
    <property type="match status" value="1"/>
</dbReference>
<dbReference type="InterPro" id="IPR037068">
    <property type="entry name" value="DNA_primase_core_N_sf"/>
</dbReference>
<comment type="caution">
    <text evidence="12">Lacks conserved residue(s) required for the propagation of feature annotation.</text>
</comment>
<dbReference type="InterPro" id="IPR002694">
    <property type="entry name" value="Znf_CHC2"/>
</dbReference>
<dbReference type="InterPro" id="IPR006295">
    <property type="entry name" value="DNA_primase_DnaG"/>
</dbReference>
<comment type="function">
    <text evidence="12 13">RNA polymerase that catalyzes the synthesis of short RNA molecules used as primers for DNA polymerase during DNA replication.</text>
</comment>
<dbReference type="GO" id="GO:0008270">
    <property type="term" value="F:zinc ion binding"/>
    <property type="evidence" value="ECO:0007669"/>
    <property type="project" value="UniProtKB-KW"/>
</dbReference>
<dbReference type="RefSeq" id="WP_185691445.1">
    <property type="nucleotide sequence ID" value="NZ_JACHVA010000033.1"/>
</dbReference>
<organism evidence="15 16">
    <name type="scientific">Puniceicoccus vermicola</name>
    <dbReference type="NCBI Taxonomy" id="388746"/>
    <lineage>
        <taxon>Bacteria</taxon>
        <taxon>Pseudomonadati</taxon>
        <taxon>Verrucomicrobiota</taxon>
        <taxon>Opitutia</taxon>
        <taxon>Puniceicoccales</taxon>
        <taxon>Puniceicoccaceae</taxon>
        <taxon>Puniceicoccus</taxon>
    </lineage>
</organism>
<dbReference type="Gene3D" id="3.90.980.10">
    <property type="entry name" value="DNA primase, catalytic core, N-terminal domain"/>
    <property type="match status" value="1"/>
</dbReference>
<dbReference type="GO" id="GO:0006269">
    <property type="term" value="P:DNA replication, synthesis of primer"/>
    <property type="evidence" value="ECO:0007669"/>
    <property type="project" value="UniProtKB-UniRule"/>
</dbReference>
<comment type="cofactor">
    <cofactor evidence="13">
        <name>Zn(2+)</name>
        <dbReference type="ChEBI" id="CHEBI:29105"/>
    </cofactor>
    <text evidence="13">Binds 1 zinc ion per monomer.</text>
</comment>
<evidence type="ECO:0000256" key="3">
    <source>
        <dbReference type="ARBA" id="ARBA00022679"/>
    </source>
</evidence>
<dbReference type="Proteomes" id="UP000525652">
    <property type="component" value="Unassembled WGS sequence"/>
</dbReference>
<dbReference type="PROSITE" id="PS50880">
    <property type="entry name" value="TOPRIM"/>
    <property type="match status" value="1"/>
</dbReference>
<evidence type="ECO:0000256" key="12">
    <source>
        <dbReference type="HAMAP-Rule" id="MF_00974"/>
    </source>
</evidence>
<dbReference type="PANTHER" id="PTHR30313:SF2">
    <property type="entry name" value="DNA PRIMASE"/>
    <property type="match status" value="1"/>
</dbReference>
<gene>
    <name evidence="12 15" type="primary">dnaG</name>
    <name evidence="15" type="ORF">H5P30_02800</name>
</gene>
<evidence type="ECO:0000256" key="10">
    <source>
        <dbReference type="ARBA" id="ARBA00023125"/>
    </source>
</evidence>
<dbReference type="SUPFAM" id="SSF57783">
    <property type="entry name" value="Zinc beta-ribbon"/>
    <property type="match status" value="1"/>
</dbReference>
<accession>A0A7X1AXN2</accession>
<dbReference type="PIRSF" id="PIRSF002811">
    <property type="entry name" value="DnaG"/>
    <property type="match status" value="1"/>
</dbReference>
<dbReference type="InterPro" id="IPR013264">
    <property type="entry name" value="DNAG_N"/>
</dbReference>
<evidence type="ECO:0000256" key="5">
    <source>
        <dbReference type="ARBA" id="ARBA00022705"/>
    </source>
</evidence>
<feature type="domain" description="Toprim" evidence="14">
    <location>
        <begin position="269"/>
        <end position="348"/>
    </location>
</feature>
<dbReference type="Gene3D" id="3.90.580.10">
    <property type="entry name" value="Zinc finger, CHC2-type domain"/>
    <property type="match status" value="1"/>
</dbReference>
<dbReference type="InterPro" id="IPR036977">
    <property type="entry name" value="DNA_primase_Znf_CHC2"/>
</dbReference>
<evidence type="ECO:0000256" key="9">
    <source>
        <dbReference type="ARBA" id="ARBA00022842"/>
    </source>
</evidence>
<keyword evidence="5 12" id="KW-0235">DNA replication</keyword>
<dbReference type="GO" id="GO:0003677">
    <property type="term" value="F:DNA binding"/>
    <property type="evidence" value="ECO:0007669"/>
    <property type="project" value="UniProtKB-KW"/>
</dbReference>
<keyword evidence="8 13" id="KW-0862">Zinc</keyword>
<sequence length="608" mass="68633">MPVISRQTIDEVRRRANIVEIAGKYTALKRAGREYRGLSPFTEEKTPSFFVNPEKNVFSCFSTQEAGDVFGFVQKLEHLSFQEAVEHLADRVGVQVEYEKGGPSRQEISLRKQLFEVNAQAAAFFAGQFQKEDEAGAKIRDYWTNGRGFQMETAKDVGIGFAPVDPTLLVDFLRKKGFEEKVLDASGLFYERRSGRSGFFPRFRGRLMIPIRDVQERTIAFTARVTPLTPEDDKTKDAKYVNSPETPLFQKRRVVFGLDRAGSVVRGGGRFLLVEGQLDVIRCWESGIPEAIALQGTAAGEEQFLLLKRYCNGVDVLLDGDRAGKGAAFKLLPIGFQTGVDLRFAPLPEGTDPDDLLREKGAAAVEEIRKNAGSPIHFALRYMAPEPLALDVASRSAVFEELYGLLRQLESDVTRKDFFDEAARYFRSDTQAVINDYTRFLKKGHPSGQRPQEAAAPPSDLRLTENEEVLLFLALQFPKIREIFSQTSICEWITEESPEARLLRRLGSELIEGSFTTVEDFRDECETDQERSILARLVVREVDLEDPEQTAERVFHELVRKFASKEITRLVDTMNALPAGDPELRSLQARRRELRNLIHQPPVLANIA</sequence>
<evidence type="ECO:0000313" key="16">
    <source>
        <dbReference type="Proteomes" id="UP000525652"/>
    </source>
</evidence>
<dbReference type="SUPFAM" id="SSF56731">
    <property type="entry name" value="DNA primase core"/>
    <property type="match status" value="1"/>
</dbReference>
<dbReference type="Pfam" id="PF13155">
    <property type="entry name" value="Toprim_2"/>
    <property type="match status" value="1"/>
</dbReference>
<comment type="catalytic activity">
    <reaction evidence="12">
        <text>ssDNA + n NTP = ssDNA/pppN(pN)n-1 hybrid + (n-1) diphosphate.</text>
        <dbReference type="EC" id="2.7.7.101"/>
    </reaction>
</comment>
<dbReference type="Pfam" id="PF08275">
    <property type="entry name" value="DNAG_N"/>
    <property type="match status" value="1"/>
</dbReference>
<dbReference type="GO" id="GO:0003899">
    <property type="term" value="F:DNA-directed RNA polymerase activity"/>
    <property type="evidence" value="ECO:0007669"/>
    <property type="project" value="UniProtKB-UniRule"/>
</dbReference>
<keyword evidence="10 12" id="KW-0238">DNA-binding</keyword>
<dbReference type="HAMAP" id="MF_00974">
    <property type="entry name" value="DNA_primase_DnaG"/>
    <property type="match status" value="1"/>
</dbReference>
<dbReference type="FunFam" id="3.90.580.10:FF:000001">
    <property type="entry name" value="DNA primase"/>
    <property type="match status" value="1"/>
</dbReference>
<evidence type="ECO:0000256" key="7">
    <source>
        <dbReference type="ARBA" id="ARBA00022771"/>
    </source>
</evidence>
<dbReference type="InterPro" id="IPR030846">
    <property type="entry name" value="DnaG_bac"/>
</dbReference>
<name>A0A7X1AXN2_9BACT</name>
<evidence type="ECO:0000259" key="14">
    <source>
        <dbReference type="PROSITE" id="PS50880"/>
    </source>
</evidence>
<evidence type="ECO:0000256" key="4">
    <source>
        <dbReference type="ARBA" id="ARBA00022695"/>
    </source>
</evidence>
<dbReference type="AlphaFoldDB" id="A0A7X1AXN2"/>
<keyword evidence="9" id="KW-0460">Magnesium</keyword>
<dbReference type="SMART" id="SM00493">
    <property type="entry name" value="TOPRIM"/>
    <property type="match status" value="1"/>
</dbReference>
<dbReference type="CDD" id="cd03364">
    <property type="entry name" value="TOPRIM_DnaG_primases"/>
    <property type="match status" value="1"/>
</dbReference>
<keyword evidence="11 12" id="KW-0804">Transcription</keyword>
<reference evidence="15 16" key="1">
    <citation type="submission" date="2020-07" db="EMBL/GenBank/DDBJ databases">
        <authorList>
            <person name="Feng X."/>
        </authorList>
    </citation>
    <scope>NUCLEOTIDE SEQUENCE [LARGE SCALE GENOMIC DNA]</scope>
    <source>
        <strain evidence="15 16">JCM14086</strain>
    </source>
</reference>
<dbReference type="SMART" id="SM00400">
    <property type="entry name" value="ZnF_CHCC"/>
    <property type="match status" value="1"/>
</dbReference>
<evidence type="ECO:0000256" key="1">
    <source>
        <dbReference type="ARBA" id="ARBA00022478"/>
    </source>
</evidence>
<dbReference type="EMBL" id="JACHVA010000033">
    <property type="protein sequence ID" value="MBC2600705.1"/>
    <property type="molecule type" value="Genomic_DNA"/>
</dbReference>
<keyword evidence="6 13" id="KW-0479">Metal-binding</keyword>
<keyword evidence="7" id="KW-0863">Zinc-finger</keyword>
<dbReference type="GO" id="GO:1990077">
    <property type="term" value="C:primosome complex"/>
    <property type="evidence" value="ECO:0007669"/>
    <property type="project" value="UniProtKB-KW"/>
</dbReference>
<comment type="similarity">
    <text evidence="12 13">Belongs to the DnaG primase family.</text>
</comment>
<dbReference type="Pfam" id="PF01807">
    <property type="entry name" value="Zn_ribbon_DnaG"/>
    <property type="match status" value="1"/>
</dbReference>
<keyword evidence="2 12" id="KW-0639">Primosome</keyword>
<keyword evidence="16" id="KW-1185">Reference proteome</keyword>
<proteinExistence type="inferred from homology"/>
<comment type="caution">
    <text evidence="15">The sequence shown here is derived from an EMBL/GenBank/DDBJ whole genome shotgun (WGS) entry which is preliminary data.</text>
</comment>
<evidence type="ECO:0000256" key="8">
    <source>
        <dbReference type="ARBA" id="ARBA00022833"/>
    </source>
</evidence>
<evidence type="ECO:0000256" key="6">
    <source>
        <dbReference type="ARBA" id="ARBA00022723"/>
    </source>
</evidence>
<comment type="subunit">
    <text evidence="12">Monomer. Interacts with DnaB.</text>
</comment>
<dbReference type="GO" id="GO:0005737">
    <property type="term" value="C:cytoplasm"/>
    <property type="evidence" value="ECO:0007669"/>
    <property type="project" value="TreeGrafter"/>
</dbReference>
<dbReference type="InterPro" id="IPR050219">
    <property type="entry name" value="DnaG_primase"/>
</dbReference>
<evidence type="ECO:0000256" key="13">
    <source>
        <dbReference type="PIRNR" id="PIRNR002811"/>
    </source>
</evidence>
<dbReference type="EC" id="2.7.7.101" evidence="12"/>
<keyword evidence="4 12" id="KW-0548">Nucleotidyltransferase</keyword>
<evidence type="ECO:0000256" key="11">
    <source>
        <dbReference type="ARBA" id="ARBA00023163"/>
    </source>
</evidence>
<keyword evidence="3 12" id="KW-0808">Transferase</keyword>